<evidence type="ECO:0000256" key="8">
    <source>
        <dbReference type="SAM" id="SignalP"/>
    </source>
</evidence>
<dbReference type="PROSITE" id="PS50059">
    <property type="entry name" value="FKBP_PPIASE"/>
    <property type="match status" value="1"/>
</dbReference>
<feature type="domain" description="PPIase FKBP-type" evidence="9">
    <location>
        <begin position="87"/>
        <end position="173"/>
    </location>
</feature>
<evidence type="ECO:0000256" key="7">
    <source>
        <dbReference type="SAM" id="MobiDB-lite"/>
    </source>
</evidence>
<dbReference type="PANTHER" id="PTHR43811:SF19">
    <property type="entry name" value="39 KDA FK506-BINDING NUCLEAR PROTEIN"/>
    <property type="match status" value="1"/>
</dbReference>
<feature type="compositionally biased region" description="Polar residues" evidence="7">
    <location>
        <begin position="28"/>
        <end position="46"/>
    </location>
</feature>
<keyword evidence="3 5" id="KW-0697">Rotamase</keyword>
<evidence type="ECO:0000256" key="3">
    <source>
        <dbReference type="ARBA" id="ARBA00023110"/>
    </source>
</evidence>
<feature type="signal peptide" evidence="8">
    <location>
        <begin position="1"/>
        <end position="21"/>
    </location>
</feature>
<comment type="catalytic activity">
    <reaction evidence="1 5 6">
        <text>[protein]-peptidylproline (omega=180) = [protein]-peptidylproline (omega=0)</text>
        <dbReference type="Rhea" id="RHEA:16237"/>
        <dbReference type="Rhea" id="RHEA-COMP:10747"/>
        <dbReference type="Rhea" id="RHEA-COMP:10748"/>
        <dbReference type="ChEBI" id="CHEBI:83833"/>
        <dbReference type="ChEBI" id="CHEBI:83834"/>
        <dbReference type="EC" id="5.2.1.8"/>
    </reaction>
</comment>
<dbReference type="Pfam" id="PF00254">
    <property type="entry name" value="FKBP_C"/>
    <property type="match status" value="1"/>
</dbReference>
<dbReference type="GO" id="GO:0003755">
    <property type="term" value="F:peptidyl-prolyl cis-trans isomerase activity"/>
    <property type="evidence" value="ECO:0007669"/>
    <property type="project" value="UniProtKB-UniRule"/>
</dbReference>
<name>A0A1T4XKQ5_9BACT</name>
<evidence type="ECO:0000256" key="5">
    <source>
        <dbReference type="PROSITE-ProRule" id="PRU00277"/>
    </source>
</evidence>
<dbReference type="AlphaFoldDB" id="A0A1T4XKQ5"/>
<dbReference type="EC" id="5.2.1.8" evidence="6"/>
<evidence type="ECO:0000313" key="11">
    <source>
        <dbReference type="Proteomes" id="UP000190774"/>
    </source>
</evidence>
<feature type="chain" id="PRO_5012662268" description="Peptidyl-prolyl cis-trans isomerase" evidence="8">
    <location>
        <begin position="22"/>
        <end position="173"/>
    </location>
</feature>
<sequence length="173" mass="18114">MKSCSFSLIRFGSLSAALVLASCQTTDKTGSVPETETPTAIASPTISAPVPPASTTPDASGWVSTASGLRYKVLSSGPAEGRSPTMFDSVMVHYRGTLTDGTVFDSSIERGTPATFGVGQVIPGWTEALRMMKPGDQWVLYIPSNLAYGSRAVGGKIPPNSDLIFQVALIQVL</sequence>
<evidence type="ECO:0000256" key="4">
    <source>
        <dbReference type="ARBA" id="ARBA00023235"/>
    </source>
</evidence>
<dbReference type="RefSeq" id="WP_078812823.1">
    <property type="nucleotide sequence ID" value="NZ_FUYE01000004.1"/>
</dbReference>
<accession>A0A1T4XKQ5</accession>
<keyword evidence="8" id="KW-0732">Signal</keyword>
<dbReference type="STRING" id="48467.SAMN02745166_01637"/>
<gene>
    <name evidence="10" type="ORF">SAMN02745166_01637</name>
</gene>
<dbReference type="PROSITE" id="PS51257">
    <property type="entry name" value="PROKAR_LIPOPROTEIN"/>
    <property type="match status" value="1"/>
</dbReference>
<evidence type="ECO:0000259" key="9">
    <source>
        <dbReference type="PROSITE" id="PS50059"/>
    </source>
</evidence>
<protein>
    <recommendedName>
        <fullName evidence="6">Peptidyl-prolyl cis-trans isomerase</fullName>
        <ecNumber evidence="6">5.2.1.8</ecNumber>
    </recommendedName>
</protein>
<dbReference type="Proteomes" id="UP000190774">
    <property type="component" value="Unassembled WGS sequence"/>
</dbReference>
<feature type="region of interest" description="Disordered" evidence="7">
    <location>
        <begin position="28"/>
        <end position="59"/>
    </location>
</feature>
<keyword evidence="4 5" id="KW-0413">Isomerase</keyword>
<dbReference type="PANTHER" id="PTHR43811">
    <property type="entry name" value="FKBP-TYPE PEPTIDYL-PROLYL CIS-TRANS ISOMERASE FKPA"/>
    <property type="match status" value="1"/>
</dbReference>
<dbReference type="OrthoDB" id="9814548at2"/>
<evidence type="ECO:0000256" key="1">
    <source>
        <dbReference type="ARBA" id="ARBA00000971"/>
    </source>
</evidence>
<evidence type="ECO:0000313" key="10">
    <source>
        <dbReference type="EMBL" id="SKA89983.1"/>
    </source>
</evidence>
<evidence type="ECO:0000256" key="2">
    <source>
        <dbReference type="ARBA" id="ARBA00006577"/>
    </source>
</evidence>
<keyword evidence="11" id="KW-1185">Reference proteome</keyword>
<organism evidence="10 11">
    <name type="scientific">Prosthecobacter debontii</name>
    <dbReference type="NCBI Taxonomy" id="48467"/>
    <lineage>
        <taxon>Bacteria</taxon>
        <taxon>Pseudomonadati</taxon>
        <taxon>Verrucomicrobiota</taxon>
        <taxon>Verrucomicrobiia</taxon>
        <taxon>Verrucomicrobiales</taxon>
        <taxon>Verrucomicrobiaceae</taxon>
        <taxon>Prosthecobacter</taxon>
    </lineage>
</organism>
<reference evidence="11" key="1">
    <citation type="submission" date="2017-02" db="EMBL/GenBank/DDBJ databases">
        <authorList>
            <person name="Varghese N."/>
            <person name="Submissions S."/>
        </authorList>
    </citation>
    <scope>NUCLEOTIDE SEQUENCE [LARGE SCALE GENOMIC DNA]</scope>
    <source>
        <strain evidence="11">ATCC 700200</strain>
    </source>
</reference>
<dbReference type="InterPro" id="IPR046357">
    <property type="entry name" value="PPIase_dom_sf"/>
</dbReference>
<dbReference type="Gene3D" id="3.10.50.40">
    <property type="match status" value="1"/>
</dbReference>
<dbReference type="FunFam" id="3.10.50.40:FF:000006">
    <property type="entry name" value="Peptidyl-prolyl cis-trans isomerase"/>
    <property type="match status" value="1"/>
</dbReference>
<dbReference type="InterPro" id="IPR001179">
    <property type="entry name" value="PPIase_FKBP_dom"/>
</dbReference>
<proteinExistence type="inferred from homology"/>
<dbReference type="EMBL" id="FUYE01000004">
    <property type="protein sequence ID" value="SKA89983.1"/>
    <property type="molecule type" value="Genomic_DNA"/>
</dbReference>
<comment type="similarity">
    <text evidence="2 6">Belongs to the FKBP-type PPIase family.</text>
</comment>
<dbReference type="SUPFAM" id="SSF54534">
    <property type="entry name" value="FKBP-like"/>
    <property type="match status" value="1"/>
</dbReference>
<evidence type="ECO:0000256" key="6">
    <source>
        <dbReference type="RuleBase" id="RU003915"/>
    </source>
</evidence>